<dbReference type="EMBL" id="JBHMAF010000196">
    <property type="protein sequence ID" value="MFB9761969.1"/>
    <property type="molecule type" value="Genomic_DNA"/>
</dbReference>
<dbReference type="Pfam" id="PF13025">
    <property type="entry name" value="DUF3886"/>
    <property type="match status" value="1"/>
</dbReference>
<dbReference type="RefSeq" id="WP_379952020.1">
    <property type="nucleotide sequence ID" value="NZ_JBHMAF010000196.1"/>
</dbReference>
<proteinExistence type="predicted"/>
<comment type="caution">
    <text evidence="2">The sequence shown here is derived from an EMBL/GenBank/DDBJ whole genome shotgun (WGS) entry which is preliminary data.</text>
</comment>
<dbReference type="Proteomes" id="UP001589609">
    <property type="component" value="Unassembled WGS sequence"/>
</dbReference>
<feature type="region of interest" description="Disordered" evidence="1">
    <location>
        <begin position="40"/>
        <end position="74"/>
    </location>
</feature>
<evidence type="ECO:0000256" key="1">
    <source>
        <dbReference type="SAM" id="MobiDB-lite"/>
    </source>
</evidence>
<sequence length="90" mass="11058">MAKKQKQQRQPVRKAETEKESVRLGDFLNTDILQQLKQKQKALQEEQDKQQEKQRAEELERKKREQREREKNKTFEDLLKESNLSWKDFK</sequence>
<reference evidence="2 3" key="1">
    <citation type="submission" date="2024-09" db="EMBL/GenBank/DDBJ databases">
        <authorList>
            <person name="Sun Q."/>
            <person name="Mori K."/>
        </authorList>
    </citation>
    <scope>NUCLEOTIDE SEQUENCE [LARGE SCALE GENOMIC DNA]</scope>
    <source>
        <strain evidence="2 3">JCM 11201</strain>
    </source>
</reference>
<organism evidence="2 3">
    <name type="scientific">Ectobacillus funiculus</name>
    <dbReference type="NCBI Taxonomy" id="137993"/>
    <lineage>
        <taxon>Bacteria</taxon>
        <taxon>Bacillati</taxon>
        <taxon>Bacillota</taxon>
        <taxon>Bacilli</taxon>
        <taxon>Bacillales</taxon>
        <taxon>Bacillaceae</taxon>
        <taxon>Ectobacillus</taxon>
    </lineage>
</organism>
<name>A0ABV5WMS2_9BACI</name>
<feature type="region of interest" description="Disordered" evidence="1">
    <location>
        <begin position="1"/>
        <end position="21"/>
    </location>
</feature>
<gene>
    <name evidence="2" type="ORF">ACFFMS_27465</name>
</gene>
<evidence type="ECO:0000313" key="2">
    <source>
        <dbReference type="EMBL" id="MFB9761969.1"/>
    </source>
</evidence>
<evidence type="ECO:0000313" key="3">
    <source>
        <dbReference type="Proteomes" id="UP001589609"/>
    </source>
</evidence>
<protein>
    <submittedName>
        <fullName evidence="2">YqkE family protein</fullName>
    </submittedName>
</protein>
<feature type="compositionally biased region" description="Basic and acidic residues" evidence="1">
    <location>
        <begin position="42"/>
        <end position="74"/>
    </location>
</feature>
<dbReference type="InterPro" id="IPR024980">
    <property type="entry name" value="DUF3886"/>
</dbReference>
<accession>A0ABV5WMS2</accession>
<keyword evidence="3" id="KW-1185">Reference proteome</keyword>